<dbReference type="Proteomes" id="UP000183635">
    <property type="component" value="Unassembled WGS sequence"/>
</dbReference>
<sequence>MLRHRPRLFLAVALAAALASVGLAGQTERGAGANGAALVAAETASGAAVRVGDRVDLRRLHRITRPGLYGMSHPPTGSRYGIVNGNLIRYDPRNVRVLSIIRQVDRIVD</sequence>
<feature type="chain" id="PRO_5010256861" description="Nickel/cobalt transporter regulator" evidence="1">
    <location>
        <begin position="25"/>
        <end position="109"/>
    </location>
</feature>
<dbReference type="EMBL" id="FOPU01000001">
    <property type="protein sequence ID" value="SFH11917.1"/>
    <property type="molecule type" value="Genomic_DNA"/>
</dbReference>
<reference evidence="2 3" key="1">
    <citation type="submission" date="2016-10" db="EMBL/GenBank/DDBJ databases">
        <authorList>
            <person name="de Groot N.N."/>
        </authorList>
    </citation>
    <scope>NUCLEOTIDE SEQUENCE [LARGE SCALE GENOMIC DNA]</scope>
    <source>
        <strain evidence="2 3">DSM 8537</strain>
    </source>
</reference>
<evidence type="ECO:0000256" key="1">
    <source>
        <dbReference type="SAM" id="SignalP"/>
    </source>
</evidence>
<evidence type="ECO:0000313" key="3">
    <source>
        <dbReference type="Proteomes" id="UP000183635"/>
    </source>
</evidence>
<keyword evidence="1" id="KW-0732">Signal</keyword>
<organism evidence="2 3">
    <name type="scientific">Paracoccus aminovorans</name>
    <dbReference type="NCBI Taxonomy" id="34004"/>
    <lineage>
        <taxon>Bacteria</taxon>
        <taxon>Pseudomonadati</taxon>
        <taxon>Pseudomonadota</taxon>
        <taxon>Alphaproteobacteria</taxon>
        <taxon>Rhodobacterales</taxon>
        <taxon>Paracoccaceae</taxon>
        <taxon>Paracoccus</taxon>
    </lineage>
</organism>
<dbReference type="RefSeq" id="WP_074965920.1">
    <property type="nucleotide sequence ID" value="NZ_CBCRYP010000002.1"/>
</dbReference>
<gene>
    <name evidence="2" type="ORF">SAMN04488021_101281</name>
</gene>
<dbReference type="OrthoDB" id="7779104at2"/>
<evidence type="ECO:0008006" key="4">
    <source>
        <dbReference type="Google" id="ProtNLM"/>
    </source>
</evidence>
<feature type="signal peptide" evidence="1">
    <location>
        <begin position="1"/>
        <end position="24"/>
    </location>
</feature>
<dbReference type="AlphaFoldDB" id="A0A1I2XFT8"/>
<protein>
    <recommendedName>
        <fullName evidence="4">Nickel/cobalt transporter regulator</fullName>
    </recommendedName>
</protein>
<keyword evidence="3" id="KW-1185">Reference proteome</keyword>
<name>A0A1I2XFT8_9RHOB</name>
<dbReference type="STRING" id="34004.SAMN04488021_101281"/>
<evidence type="ECO:0000313" key="2">
    <source>
        <dbReference type="EMBL" id="SFH11917.1"/>
    </source>
</evidence>
<proteinExistence type="predicted"/>
<accession>A0A1I2XFT8</accession>